<evidence type="ECO:0000313" key="1">
    <source>
        <dbReference type="EMBL" id="GAA0539029.1"/>
    </source>
</evidence>
<dbReference type="PANTHER" id="PTHR30348">
    <property type="entry name" value="UNCHARACTERIZED PROTEIN YECE"/>
    <property type="match status" value="1"/>
</dbReference>
<gene>
    <name evidence="1" type="ORF">GCM10009545_47110</name>
    <name evidence="2" type="ORF">GCM10011581_06140</name>
</gene>
<sequence>MGATVGGVARPSHRIRIGTSGWVYGPWHGPFYPRDLRRGAELEFLSRRLDSTEINASFYSLKRPEHYRSWAEQTPDDFLFAVKGSRYITHMKKLRDVETPLANFFASGVLALGPKLGPLLWQLPPNLAFDPARLAAFFALLPRSTAAAAELAARHDERLAGRAFTETDADRPLRHAVEVRHPSFASPEPVELLREHDIALVVSDAAGTWPYLEDVTSDFVYVRLHGAEELYASGYTPEDLDRWAGLIRAWRAGRSPRTEHTVAPPAPRSSGRDVYVYFDNDVQAHAPEDAMSLATRCT</sequence>
<dbReference type="Proteomes" id="UP000597989">
    <property type="component" value="Unassembled WGS sequence"/>
</dbReference>
<accession>A0A917JJX2</accession>
<evidence type="ECO:0000313" key="4">
    <source>
        <dbReference type="Proteomes" id="UP001500220"/>
    </source>
</evidence>
<dbReference type="Proteomes" id="UP001500220">
    <property type="component" value="Unassembled WGS sequence"/>
</dbReference>
<dbReference type="Gene3D" id="3.20.20.410">
    <property type="entry name" value="Protein of unknown function UPF0759"/>
    <property type="match status" value="1"/>
</dbReference>
<dbReference type="EMBL" id="BMMT01000001">
    <property type="protein sequence ID" value="GGI71949.1"/>
    <property type="molecule type" value="Genomic_DNA"/>
</dbReference>
<dbReference type="AlphaFoldDB" id="A0A917JJX2"/>
<organism evidence="2 3">
    <name type="scientific">Saccharopolyspora thermophila</name>
    <dbReference type="NCBI Taxonomy" id="89367"/>
    <lineage>
        <taxon>Bacteria</taxon>
        <taxon>Bacillati</taxon>
        <taxon>Actinomycetota</taxon>
        <taxon>Actinomycetes</taxon>
        <taxon>Pseudonocardiales</taxon>
        <taxon>Pseudonocardiaceae</taxon>
        <taxon>Saccharopolyspora</taxon>
    </lineage>
</organism>
<dbReference type="SUPFAM" id="SSF117396">
    <property type="entry name" value="TM1631-like"/>
    <property type="match status" value="1"/>
</dbReference>
<dbReference type="Pfam" id="PF01904">
    <property type="entry name" value="DUF72"/>
    <property type="match status" value="1"/>
</dbReference>
<dbReference type="PANTHER" id="PTHR30348:SF4">
    <property type="entry name" value="DUF72 DOMAIN-CONTAINING PROTEIN"/>
    <property type="match status" value="1"/>
</dbReference>
<dbReference type="EMBL" id="BAAAHC010000024">
    <property type="protein sequence ID" value="GAA0539029.1"/>
    <property type="molecule type" value="Genomic_DNA"/>
</dbReference>
<protein>
    <submittedName>
        <fullName evidence="1">DUF72 domain-containing protein</fullName>
    </submittedName>
</protein>
<proteinExistence type="predicted"/>
<evidence type="ECO:0000313" key="3">
    <source>
        <dbReference type="Proteomes" id="UP000597989"/>
    </source>
</evidence>
<reference evidence="2" key="4">
    <citation type="submission" date="2020-09" db="EMBL/GenBank/DDBJ databases">
        <authorList>
            <person name="Sun Q."/>
            <person name="Zhou Y."/>
        </authorList>
    </citation>
    <scope>NUCLEOTIDE SEQUENCE</scope>
    <source>
        <strain evidence="2">CGMCC 4.7206</strain>
    </source>
</reference>
<reference evidence="1" key="1">
    <citation type="journal article" date="2014" name="Int. J. Syst. Evol. Microbiol.">
        <title>Complete genome of a new Firmicutes species belonging to the dominant human colonic microbiota ('Ruminococcus bicirculans') reveals two chromosomes and a selective capacity to utilize plant glucans.</title>
        <authorList>
            <consortium name="NISC Comparative Sequencing Program"/>
            <person name="Wegmann U."/>
            <person name="Louis P."/>
            <person name="Goesmann A."/>
            <person name="Henrissat B."/>
            <person name="Duncan S.H."/>
            <person name="Flint H.J."/>
        </authorList>
    </citation>
    <scope>NUCLEOTIDE SEQUENCE</scope>
    <source>
        <strain evidence="1">JCM 10664</strain>
    </source>
</reference>
<reference evidence="1" key="5">
    <citation type="submission" date="2023-12" db="EMBL/GenBank/DDBJ databases">
        <authorList>
            <person name="Sun Q."/>
            <person name="Inoue M."/>
        </authorList>
    </citation>
    <scope>NUCLEOTIDE SEQUENCE</scope>
    <source>
        <strain evidence="1">JCM 10664</strain>
    </source>
</reference>
<reference evidence="2 3" key="2">
    <citation type="journal article" date="2014" name="Int. J. Syst. Evol. Microbiol.">
        <title>Complete genome sequence of Corynebacterium casei LMG S-19264T (=DSM 44701T), isolated from a smear-ripened cheese.</title>
        <authorList>
            <consortium name="US DOE Joint Genome Institute (JGI-PGF)"/>
            <person name="Walter F."/>
            <person name="Albersmeier A."/>
            <person name="Kalinowski J."/>
            <person name="Ruckert C."/>
        </authorList>
    </citation>
    <scope>NUCLEOTIDE SEQUENCE [LARGE SCALE GENOMIC DNA]</scope>
    <source>
        <strain evidence="2 3">CGMCC 4.7206</strain>
    </source>
</reference>
<dbReference type="InterPro" id="IPR036520">
    <property type="entry name" value="UPF0759_sf"/>
</dbReference>
<keyword evidence="4" id="KW-1185">Reference proteome</keyword>
<name>A0A917JJX2_9PSEU</name>
<evidence type="ECO:0000313" key="2">
    <source>
        <dbReference type="EMBL" id="GGI71949.1"/>
    </source>
</evidence>
<comment type="caution">
    <text evidence="2">The sequence shown here is derived from an EMBL/GenBank/DDBJ whole genome shotgun (WGS) entry which is preliminary data.</text>
</comment>
<dbReference type="InterPro" id="IPR002763">
    <property type="entry name" value="DUF72"/>
</dbReference>
<reference evidence="4" key="3">
    <citation type="journal article" date="2019" name="Int. J. Syst. Evol. Microbiol.">
        <title>The Global Catalogue of Microorganisms (GCM) 10K type strain sequencing project: providing services to taxonomists for standard genome sequencing and annotation.</title>
        <authorList>
            <consortium name="The Broad Institute Genomics Platform"/>
            <consortium name="The Broad Institute Genome Sequencing Center for Infectious Disease"/>
            <person name="Wu L."/>
            <person name="Ma J."/>
        </authorList>
    </citation>
    <scope>NUCLEOTIDE SEQUENCE [LARGE SCALE GENOMIC DNA]</scope>
    <source>
        <strain evidence="4">JCM 10664</strain>
    </source>
</reference>